<name>A0ABR4Y4R9_9BACI</name>
<proteinExistence type="predicted"/>
<sequence>MYAKKQNVSQVNFLASSRFQAFTTQVEQTGVTADENGRKIVPAGTVYPANDATAKGILLHDVDVTNGSQAGSLIVEGYVIAERLPTAPTPEAKAAMQEIKYR</sequence>
<reference evidence="1 2" key="1">
    <citation type="submission" date="2014-02" db="EMBL/GenBank/DDBJ databases">
        <title>Draft genome sequence of Lysinibacillus boronitolerans NBRC 103108.</title>
        <authorList>
            <person name="Zhang F."/>
            <person name="Wang G."/>
            <person name="Zhang L."/>
        </authorList>
    </citation>
    <scope>NUCLEOTIDE SEQUENCE [LARGE SCALE GENOMIC DNA]</scope>
    <source>
        <strain evidence="1 2">NBRC 103108</strain>
    </source>
</reference>
<gene>
    <name evidence="1" type="ORF">CD31_01170</name>
</gene>
<dbReference type="RefSeq" id="WP_036075109.1">
    <property type="nucleotide sequence ID" value="NZ_AVCW01000032.1"/>
</dbReference>
<keyword evidence="2" id="KW-1185">Reference proteome</keyword>
<dbReference type="Proteomes" id="UP000030487">
    <property type="component" value="Unassembled WGS sequence"/>
</dbReference>
<protein>
    <submittedName>
        <fullName evidence="1">Uncharacterized protein</fullName>
    </submittedName>
</protein>
<accession>A0ABR4Y4R9</accession>
<dbReference type="EMBL" id="JPVR01000050">
    <property type="protein sequence ID" value="KGR89205.1"/>
    <property type="molecule type" value="Genomic_DNA"/>
</dbReference>
<evidence type="ECO:0000313" key="1">
    <source>
        <dbReference type="EMBL" id="KGR89205.1"/>
    </source>
</evidence>
<evidence type="ECO:0000313" key="2">
    <source>
        <dbReference type="Proteomes" id="UP000030487"/>
    </source>
</evidence>
<organism evidence="1 2">
    <name type="scientific">Lysinibacillus boronitolerans JCM 21713 = 10a = NBRC 103108</name>
    <dbReference type="NCBI Taxonomy" id="1294264"/>
    <lineage>
        <taxon>Bacteria</taxon>
        <taxon>Bacillati</taxon>
        <taxon>Bacillota</taxon>
        <taxon>Bacilli</taxon>
        <taxon>Bacillales</taxon>
        <taxon>Bacillaceae</taxon>
        <taxon>Lysinibacillus</taxon>
    </lineage>
</organism>
<comment type="caution">
    <text evidence="1">The sequence shown here is derived from an EMBL/GenBank/DDBJ whole genome shotgun (WGS) entry which is preliminary data.</text>
</comment>